<keyword evidence="2" id="KW-1185">Reference proteome</keyword>
<dbReference type="Proteomes" id="UP000183567">
    <property type="component" value="Unassembled WGS sequence"/>
</dbReference>
<gene>
    <name evidence="1" type="ORF">AZE42_11802</name>
</gene>
<comment type="caution">
    <text evidence="1">The sequence shown here is derived from an EMBL/GenBank/DDBJ whole genome shotgun (WGS) entry which is preliminary data.</text>
</comment>
<dbReference type="AlphaFoldDB" id="A0A1J8R2J7"/>
<accession>A0A1J8R2J7</accession>
<proteinExistence type="predicted"/>
<name>A0A1J8R2J7_9AGAM</name>
<dbReference type="EMBL" id="LVVM01000733">
    <property type="protein sequence ID" value="OJA20056.1"/>
    <property type="molecule type" value="Genomic_DNA"/>
</dbReference>
<evidence type="ECO:0000313" key="1">
    <source>
        <dbReference type="EMBL" id="OJA20056.1"/>
    </source>
</evidence>
<sequence>MEAPTIAMPIPSNTPFTPGTITRCGLLSKF</sequence>
<evidence type="ECO:0000313" key="2">
    <source>
        <dbReference type="Proteomes" id="UP000183567"/>
    </source>
</evidence>
<organism evidence="1 2">
    <name type="scientific">Rhizopogon vesiculosus</name>
    <dbReference type="NCBI Taxonomy" id="180088"/>
    <lineage>
        <taxon>Eukaryota</taxon>
        <taxon>Fungi</taxon>
        <taxon>Dikarya</taxon>
        <taxon>Basidiomycota</taxon>
        <taxon>Agaricomycotina</taxon>
        <taxon>Agaricomycetes</taxon>
        <taxon>Agaricomycetidae</taxon>
        <taxon>Boletales</taxon>
        <taxon>Suillineae</taxon>
        <taxon>Rhizopogonaceae</taxon>
        <taxon>Rhizopogon</taxon>
    </lineage>
</organism>
<reference evidence="1 2" key="1">
    <citation type="submission" date="2016-03" db="EMBL/GenBank/DDBJ databases">
        <title>Comparative genomics of the ectomycorrhizal sister species Rhizopogon vinicolor and Rhizopogon vesiculosus (Basidiomycota: Boletales) reveals a divergence of the mating type B locus.</title>
        <authorList>
            <person name="Mujic A.B."/>
            <person name="Kuo A."/>
            <person name="Tritt A."/>
            <person name="Lipzen A."/>
            <person name="Chen C."/>
            <person name="Johnson J."/>
            <person name="Sharma A."/>
            <person name="Barry K."/>
            <person name="Grigoriev I.V."/>
            <person name="Spatafora J.W."/>
        </authorList>
    </citation>
    <scope>NUCLEOTIDE SEQUENCE [LARGE SCALE GENOMIC DNA]</scope>
    <source>
        <strain evidence="1 2">AM-OR11-056</strain>
    </source>
</reference>
<protein>
    <submittedName>
        <fullName evidence="1">Uncharacterized protein</fullName>
    </submittedName>
</protein>